<comment type="similarity">
    <text evidence="2 5">Belongs to the actin family.</text>
</comment>
<evidence type="ECO:0000256" key="4">
    <source>
        <dbReference type="ARBA" id="ARBA00023212"/>
    </source>
</evidence>
<evidence type="ECO:0000313" key="7">
    <source>
        <dbReference type="Proteomes" id="UP000824782"/>
    </source>
</evidence>
<gene>
    <name evidence="6" type="ORF">GDO81_014059</name>
</gene>
<evidence type="ECO:0000256" key="2">
    <source>
        <dbReference type="ARBA" id="ARBA00006752"/>
    </source>
</evidence>
<dbReference type="Gene3D" id="3.30.420.40">
    <property type="match status" value="2"/>
</dbReference>
<dbReference type="SUPFAM" id="SSF53067">
    <property type="entry name" value="Actin-like ATPase domain"/>
    <property type="match status" value="2"/>
</dbReference>
<dbReference type="InterPro" id="IPR043129">
    <property type="entry name" value="ATPase_NBD"/>
</dbReference>
<accession>A0AAV7B7N2</accession>
<dbReference type="InterPro" id="IPR004000">
    <property type="entry name" value="Actin"/>
</dbReference>
<dbReference type="PRINTS" id="PR00190">
    <property type="entry name" value="ACTIN"/>
</dbReference>
<keyword evidence="3" id="KW-0963">Cytoplasm</keyword>
<comment type="subcellular location">
    <subcellularLocation>
        <location evidence="1">Cytoplasm</location>
        <location evidence="1">Cytoskeleton</location>
    </subcellularLocation>
</comment>
<comment type="caution">
    <text evidence="6">The sequence shown here is derived from an EMBL/GenBank/DDBJ whole genome shotgun (WGS) entry which is preliminary data.</text>
</comment>
<dbReference type="EMBL" id="WNYA01000006">
    <property type="protein sequence ID" value="KAG8568547.1"/>
    <property type="molecule type" value="Genomic_DNA"/>
</dbReference>
<keyword evidence="7" id="KW-1185">Reference proteome</keyword>
<dbReference type="Pfam" id="PF00022">
    <property type="entry name" value="Actin"/>
    <property type="match status" value="1"/>
</dbReference>
<reference evidence="6" key="1">
    <citation type="thesis" date="2020" institute="ProQuest LLC" country="789 East Eisenhower Parkway, Ann Arbor, MI, USA">
        <title>Comparative Genomics and Chromosome Evolution.</title>
        <authorList>
            <person name="Mudd A.B."/>
        </authorList>
    </citation>
    <scope>NUCLEOTIDE SEQUENCE</scope>
    <source>
        <strain evidence="6">237g6f4</strain>
        <tissue evidence="6">Blood</tissue>
    </source>
</reference>
<name>A0AAV7B7N2_ENGPU</name>
<dbReference type="SMART" id="SM00268">
    <property type="entry name" value="ACTIN"/>
    <property type="match status" value="1"/>
</dbReference>
<dbReference type="GO" id="GO:0005856">
    <property type="term" value="C:cytoskeleton"/>
    <property type="evidence" value="ECO:0007669"/>
    <property type="project" value="UniProtKB-SubCell"/>
</dbReference>
<sequence length="372" mass="41093">MGGTVAVIFDNGSGLCKAGLAGDGFPRSVINTVIGRARSEFGLLGANRKNYYVGKEAQDLRGILSLTHPIEHGIVTSWSDMEKIWEHMYTCELQIQSSDRSVLLSEAPLNPTDNREKMTEVMFESFNVPAMFVASQATLSLYANGRTSGLVLDIGDGVTTTFPIYEGFHLTHAGNRLNIAGRDITDYFMRLLMETGLSLVSSAEKEITRAMKEKLCYVALDPREEMKKDFKDCSTEYTLPDGKVVTVAHQRFRAPEILFSPSINGTEAPGVHTMIIDSILKCAVDTRKALFKNILLSGGSTLFPGFEERVHNEIQAMAPETVQVKVLAPDDRNFAVWIGGSILTCLESFREMWITSADYREFGPAVVHDKCA</sequence>
<evidence type="ECO:0000256" key="5">
    <source>
        <dbReference type="RuleBase" id="RU000487"/>
    </source>
</evidence>
<dbReference type="FunFam" id="3.90.640.10:FF:000007">
    <property type="entry name" value="Actin like 7B"/>
    <property type="match status" value="1"/>
</dbReference>
<proteinExistence type="inferred from homology"/>
<dbReference type="PANTHER" id="PTHR11937">
    <property type="entry name" value="ACTIN"/>
    <property type="match status" value="1"/>
</dbReference>
<keyword evidence="4" id="KW-0206">Cytoskeleton</keyword>
<dbReference type="CDD" id="cd13397">
    <property type="entry name" value="ASKHA_NBD_actin_Arp-T1-3"/>
    <property type="match status" value="1"/>
</dbReference>
<dbReference type="FunFam" id="3.30.420.40:FF:000018">
    <property type="entry name" value="Actin-like protein (Centractin)"/>
    <property type="match status" value="1"/>
</dbReference>
<protein>
    <recommendedName>
        <fullName evidence="8">Actin</fullName>
    </recommendedName>
</protein>
<evidence type="ECO:0000256" key="1">
    <source>
        <dbReference type="ARBA" id="ARBA00004245"/>
    </source>
</evidence>
<dbReference type="Gene3D" id="3.90.640.10">
    <property type="entry name" value="Actin, Chain A, domain 4"/>
    <property type="match status" value="1"/>
</dbReference>
<dbReference type="Proteomes" id="UP000824782">
    <property type="component" value="Unassembled WGS sequence"/>
</dbReference>
<evidence type="ECO:0008006" key="8">
    <source>
        <dbReference type="Google" id="ProtNLM"/>
    </source>
</evidence>
<dbReference type="AlphaFoldDB" id="A0AAV7B7N2"/>
<evidence type="ECO:0000313" key="6">
    <source>
        <dbReference type="EMBL" id="KAG8568547.1"/>
    </source>
</evidence>
<organism evidence="6 7">
    <name type="scientific">Engystomops pustulosus</name>
    <name type="common">Tungara frog</name>
    <name type="synonym">Physalaemus pustulosus</name>
    <dbReference type="NCBI Taxonomy" id="76066"/>
    <lineage>
        <taxon>Eukaryota</taxon>
        <taxon>Metazoa</taxon>
        <taxon>Chordata</taxon>
        <taxon>Craniata</taxon>
        <taxon>Vertebrata</taxon>
        <taxon>Euteleostomi</taxon>
        <taxon>Amphibia</taxon>
        <taxon>Batrachia</taxon>
        <taxon>Anura</taxon>
        <taxon>Neobatrachia</taxon>
        <taxon>Hyloidea</taxon>
        <taxon>Leptodactylidae</taxon>
        <taxon>Leiuperinae</taxon>
        <taxon>Engystomops</taxon>
    </lineage>
</organism>
<evidence type="ECO:0000256" key="3">
    <source>
        <dbReference type="ARBA" id="ARBA00022490"/>
    </source>
</evidence>